<sequence>MKTQLSRACLFLLGITLSAGCGPAPEDMKPESSETTDPGASEIASPGTVHAQTLVGDLGTRIGSPVATYAYISSASNQWSVSCNGGSSRDIAWVWTVPETGSYSFSTGGSNFDTVLQIRHFSSTSSVMGCNDDYGSGLQSKITLSGLVKGVKLLIIIEGYAAEYGNYARLNIVKN</sequence>
<comment type="caution">
    <text evidence="3">The sequence shown here is derived from an EMBL/GenBank/DDBJ whole genome shotgun (WGS) entry which is preliminary data.</text>
</comment>
<organism evidence="3 4">
    <name type="scientific">Archangium violaceum Cb vi76</name>
    <dbReference type="NCBI Taxonomy" id="1406225"/>
    <lineage>
        <taxon>Bacteria</taxon>
        <taxon>Pseudomonadati</taxon>
        <taxon>Myxococcota</taxon>
        <taxon>Myxococcia</taxon>
        <taxon>Myxococcales</taxon>
        <taxon>Cystobacterineae</taxon>
        <taxon>Archangiaceae</taxon>
        <taxon>Archangium</taxon>
    </lineage>
</organism>
<dbReference type="Proteomes" id="UP000028547">
    <property type="component" value="Unassembled WGS sequence"/>
</dbReference>
<dbReference type="EMBL" id="JPMI01000133">
    <property type="protein sequence ID" value="KFA91695.1"/>
    <property type="molecule type" value="Genomic_DNA"/>
</dbReference>
<evidence type="ECO:0008006" key="5">
    <source>
        <dbReference type="Google" id="ProtNLM"/>
    </source>
</evidence>
<gene>
    <name evidence="3" type="ORF">Q664_20370</name>
</gene>
<accession>A0A084STB0</accession>
<keyword evidence="2" id="KW-0732">Signal</keyword>
<proteinExistence type="predicted"/>
<reference evidence="3 4" key="1">
    <citation type="submission" date="2014-07" db="EMBL/GenBank/DDBJ databases">
        <title>Draft Genome Sequence of Gephyronic Acid Producer, Cystobacter violaceus Strain Cb vi76.</title>
        <authorList>
            <person name="Stevens D.C."/>
            <person name="Young J."/>
            <person name="Carmichael R."/>
            <person name="Tan J."/>
            <person name="Taylor R.E."/>
        </authorList>
    </citation>
    <scope>NUCLEOTIDE SEQUENCE [LARGE SCALE GENOMIC DNA]</scope>
    <source>
        <strain evidence="3 4">Cb vi76</strain>
    </source>
</reference>
<dbReference type="AlphaFoldDB" id="A0A084STB0"/>
<dbReference type="RefSeq" id="WP_043397769.1">
    <property type="nucleotide sequence ID" value="NZ_JPMI01000133.1"/>
</dbReference>
<dbReference type="PROSITE" id="PS51257">
    <property type="entry name" value="PROKAR_LIPOPROTEIN"/>
    <property type="match status" value="1"/>
</dbReference>
<feature type="signal peptide" evidence="2">
    <location>
        <begin position="1"/>
        <end position="21"/>
    </location>
</feature>
<name>A0A084STB0_9BACT</name>
<evidence type="ECO:0000313" key="4">
    <source>
        <dbReference type="Proteomes" id="UP000028547"/>
    </source>
</evidence>
<feature type="region of interest" description="Disordered" evidence="1">
    <location>
        <begin position="23"/>
        <end position="45"/>
    </location>
</feature>
<evidence type="ECO:0000256" key="1">
    <source>
        <dbReference type="SAM" id="MobiDB-lite"/>
    </source>
</evidence>
<feature type="chain" id="PRO_5001781566" description="Lipoprotein" evidence="2">
    <location>
        <begin position="22"/>
        <end position="175"/>
    </location>
</feature>
<protein>
    <recommendedName>
        <fullName evidence="5">Lipoprotein</fullName>
    </recommendedName>
</protein>
<evidence type="ECO:0000256" key="2">
    <source>
        <dbReference type="SAM" id="SignalP"/>
    </source>
</evidence>
<evidence type="ECO:0000313" key="3">
    <source>
        <dbReference type="EMBL" id="KFA91695.1"/>
    </source>
</evidence>